<dbReference type="Proteomes" id="UP000887563">
    <property type="component" value="Unplaced"/>
</dbReference>
<dbReference type="AlphaFoldDB" id="A0A914MQF0"/>
<accession>A0A914MQF0</accession>
<feature type="compositionally biased region" description="Acidic residues" evidence="1">
    <location>
        <begin position="101"/>
        <end position="110"/>
    </location>
</feature>
<feature type="compositionally biased region" description="Low complexity" evidence="1">
    <location>
        <begin position="342"/>
        <end position="360"/>
    </location>
</feature>
<dbReference type="WBParaSite" id="Minc3s02413g29904">
    <property type="protein sequence ID" value="Minc3s02413g29904"/>
    <property type="gene ID" value="Minc3s02413g29904"/>
</dbReference>
<protein>
    <submittedName>
        <fullName evidence="3">Uncharacterized protein</fullName>
    </submittedName>
</protein>
<feature type="compositionally biased region" description="Basic and acidic residues" evidence="1">
    <location>
        <begin position="450"/>
        <end position="464"/>
    </location>
</feature>
<feature type="compositionally biased region" description="Polar residues" evidence="1">
    <location>
        <begin position="87"/>
        <end position="99"/>
    </location>
</feature>
<name>A0A914MQF0_MELIC</name>
<evidence type="ECO:0000313" key="3">
    <source>
        <dbReference type="WBParaSite" id="Minc3s02413g29904"/>
    </source>
</evidence>
<proteinExistence type="predicted"/>
<reference evidence="3" key="1">
    <citation type="submission" date="2022-11" db="UniProtKB">
        <authorList>
            <consortium name="WormBaseParasite"/>
        </authorList>
    </citation>
    <scope>IDENTIFICATION</scope>
</reference>
<feature type="compositionally biased region" description="Low complexity" evidence="1">
    <location>
        <begin position="473"/>
        <end position="483"/>
    </location>
</feature>
<feature type="region of interest" description="Disordered" evidence="1">
    <location>
        <begin position="84"/>
        <end position="127"/>
    </location>
</feature>
<feature type="region of interest" description="Disordered" evidence="1">
    <location>
        <begin position="450"/>
        <end position="495"/>
    </location>
</feature>
<sequence>MYKNAEDLIQNKTISNGKVSEGKYKKDGKLIDAVFQQVNLPEVHFIQSSPPVSSPKITCVPPNSVRSEIGEINIFEEENVDLITPRKSPNTPERQSALSQCEEDYNDEDGYIDREGDENENKQQKLNEEIKIDSTKTILATEEKIKNEEIEIQQVEITLTESYSPEIIKKEEEKEVKEDEEEEPSINLFSHKNSLEYGNIKRSTNIQGGNHEECEEIEPLTPSTGEGCLDSVRSIIATNGETPTKILENSEDDWSEQNNNLIDDNECRRVSSTISRELVNSVIELAIQNTEEFDDEDNKSTNNEIENTKIEEKKKDDFQLELNKKVVQRQQNYEEIGINNYLNNSSNNNSISGQSSPNSNFRDIHVRTSLNDPSSPFKQLAYTAFEPEKQEIIRKEIGSFGPEGIKKIVDKFQNVAKLNKKEEEEIIAEIKNKKLKNKVFARQKSAHFYIEKEQIPKQQEDQPKRKSTPHPVQRQSSLQQQQQPEDENKILNNTKNNFSLSRSEIVIESQRPVADILNQFQSCHYSHAANIKKALNEENDDFYIRKVRPKSFGSSDMQRNFGKNTSVWANNNKNNSQQAPPITCFTKEPTPGSLAAIRLSLSSSIPSTPSVSPILLDNNNSSPPNETEKLIVGNKQKENTNLLHGKDGILPKNVGHFYRIWGSAQAQSATKTTEKQLKIIENVNNLTTNEE</sequence>
<keyword evidence="2" id="KW-1185">Reference proteome</keyword>
<feature type="compositionally biased region" description="Basic and acidic residues" evidence="1">
    <location>
        <begin position="111"/>
        <end position="127"/>
    </location>
</feature>
<organism evidence="2 3">
    <name type="scientific">Meloidogyne incognita</name>
    <name type="common">Southern root-knot nematode worm</name>
    <name type="synonym">Oxyuris incognita</name>
    <dbReference type="NCBI Taxonomy" id="6306"/>
    <lineage>
        <taxon>Eukaryota</taxon>
        <taxon>Metazoa</taxon>
        <taxon>Ecdysozoa</taxon>
        <taxon>Nematoda</taxon>
        <taxon>Chromadorea</taxon>
        <taxon>Rhabditida</taxon>
        <taxon>Tylenchina</taxon>
        <taxon>Tylenchomorpha</taxon>
        <taxon>Tylenchoidea</taxon>
        <taxon>Meloidogynidae</taxon>
        <taxon>Meloidogyninae</taxon>
        <taxon>Meloidogyne</taxon>
        <taxon>Meloidogyne incognita group</taxon>
    </lineage>
</organism>
<evidence type="ECO:0000256" key="1">
    <source>
        <dbReference type="SAM" id="MobiDB-lite"/>
    </source>
</evidence>
<evidence type="ECO:0000313" key="2">
    <source>
        <dbReference type="Proteomes" id="UP000887563"/>
    </source>
</evidence>
<feature type="region of interest" description="Disordered" evidence="1">
    <location>
        <begin position="342"/>
        <end position="364"/>
    </location>
</feature>